<evidence type="ECO:0000256" key="1">
    <source>
        <dbReference type="ARBA" id="ARBA00022723"/>
    </source>
</evidence>
<dbReference type="AlphaFoldDB" id="A0A9P8UDI5"/>
<evidence type="ECO:0000313" key="5">
    <source>
        <dbReference type="EMBL" id="KAH6647709.1"/>
    </source>
</evidence>
<feature type="compositionally biased region" description="Polar residues" evidence="3">
    <location>
        <begin position="118"/>
        <end position="128"/>
    </location>
</feature>
<dbReference type="SMART" id="SM00906">
    <property type="entry name" value="Fungal_trans"/>
    <property type="match status" value="1"/>
</dbReference>
<sequence>MANMRRDSNASSSAQRLPVNQRRHRVAPEQRKRVATACNSCNIRRIKCSGERPCAQCRSTSRDCEYPTIVEKVQIARTELEDLKAKCARLEACLEQVVPEESRRQDLMAQVVSGVHSVDSSATSTATPENGYGTEEDTEGRLLQGRLLQDPDGAMRYLGSTSGATFLDLIKEFMHAVFPLARPVPDHRPEMTFLGSLGSYQTWDSRPLALQDVDPLEHPSKTEMAIMMTQLRYFVQDGSGDFVSGGIYYWSDFDLSLFDTKPAENTTDPNLLRNLAHFHAAVAMAYQLNASSENATESSLRGEMFFAKARWILGNPLDTTLNNVFDIPILSMLSIYLVEKNRRDAAYMYVSLGMHIAVMNGIHRGWVHNEQCKRSFWTLYVLDRWLSVLNGRPPSILDEAIKLSLPTEAPGLPPAMGLRAHVELAKISGYIVCNTYRISPWEHHMTSTSARIENALNLLSSWVSKLPIELRMDGDRLSTDRACCQLHMAYNQLVVLTIRPIFFVAVKKAVAERFITRRAYNVDKHPQISHIKLCIKAARRNVRLGRWVRDLSTSRKLLSQCLHNLFNAAVILLLNQLLADELNEDDALGIIFVIDCFDAESLGESNYSKDCARVLRDMSALLQRLRNSKMDELSWTGMESLSLTSSAPHVQPPPAATAYHVGFILNPSEPQISPVHTPPTNALMSQLASWMHYDESQIYNNFAM</sequence>
<dbReference type="PANTHER" id="PTHR46910:SF39">
    <property type="entry name" value="ZN(II)2CYS6 TRANSCRIPTION FACTOR (EUROFUNG)"/>
    <property type="match status" value="1"/>
</dbReference>
<feature type="domain" description="Zn(2)-C6 fungal-type" evidence="4">
    <location>
        <begin position="37"/>
        <end position="66"/>
    </location>
</feature>
<proteinExistence type="predicted"/>
<dbReference type="Gene3D" id="4.10.240.10">
    <property type="entry name" value="Zn(2)-C6 fungal-type DNA-binding domain"/>
    <property type="match status" value="1"/>
</dbReference>
<dbReference type="SMART" id="SM00066">
    <property type="entry name" value="GAL4"/>
    <property type="match status" value="1"/>
</dbReference>
<dbReference type="GeneID" id="70133959"/>
<dbReference type="Pfam" id="PF04082">
    <property type="entry name" value="Fungal_trans"/>
    <property type="match status" value="1"/>
</dbReference>
<dbReference type="InterPro" id="IPR050987">
    <property type="entry name" value="AtrR-like"/>
</dbReference>
<dbReference type="InterPro" id="IPR001138">
    <property type="entry name" value="Zn2Cys6_DnaBD"/>
</dbReference>
<accession>A0A9P8UDI5</accession>
<dbReference type="Proteomes" id="UP000758603">
    <property type="component" value="Unassembled WGS sequence"/>
</dbReference>
<dbReference type="GO" id="GO:0008270">
    <property type="term" value="F:zinc ion binding"/>
    <property type="evidence" value="ECO:0007669"/>
    <property type="project" value="InterPro"/>
</dbReference>
<comment type="caution">
    <text evidence="5">The sequence shown here is derived from an EMBL/GenBank/DDBJ whole genome shotgun (WGS) entry which is preliminary data.</text>
</comment>
<dbReference type="CDD" id="cd12148">
    <property type="entry name" value="fungal_TF_MHR"/>
    <property type="match status" value="1"/>
</dbReference>
<dbReference type="OrthoDB" id="3266505at2759"/>
<protein>
    <recommendedName>
        <fullName evidence="4">Zn(2)-C6 fungal-type domain-containing protein</fullName>
    </recommendedName>
</protein>
<name>A0A9P8UDI5_9PEZI</name>
<feature type="region of interest" description="Disordered" evidence="3">
    <location>
        <begin position="118"/>
        <end position="138"/>
    </location>
</feature>
<keyword evidence="2" id="KW-0539">Nucleus</keyword>
<dbReference type="SUPFAM" id="SSF57701">
    <property type="entry name" value="Zn2/Cys6 DNA-binding domain"/>
    <property type="match status" value="1"/>
</dbReference>
<dbReference type="GO" id="GO:0003677">
    <property type="term" value="F:DNA binding"/>
    <property type="evidence" value="ECO:0007669"/>
    <property type="project" value="InterPro"/>
</dbReference>
<evidence type="ECO:0000256" key="2">
    <source>
        <dbReference type="ARBA" id="ARBA00023242"/>
    </source>
</evidence>
<evidence type="ECO:0000313" key="6">
    <source>
        <dbReference type="Proteomes" id="UP000758603"/>
    </source>
</evidence>
<organism evidence="5 6">
    <name type="scientific">Truncatella angustata</name>
    <dbReference type="NCBI Taxonomy" id="152316"/>
    <lineage>
        <taxon>Eukaryota</taxon>
        <taxon>Fungi</taxon>
        <taxon>Dikarya</taxon>
        <taxon>Ascomycota</taxon>
        <taxon>Pezizomycotina</taxon>
        <taxon>Sordariomycetes</taxon>
        <taxon>Xylariomycetidae</taxon>
        <taxon>Amphisphaeriales</taxon>
        <taxon>Sporocadaceae</taxon>
        <taxon>Truncatella</taxon>
    </lineage>
</organism>
<dbReference type="InterPro" id="IPR007219">
    <property type="entry name" value="XnlR_reg_dom"/>
</dbReference>
<dbReference type="EMBL" id="JAGPXC010000008">
    <property type="protein sequence ID" value="KAH6647709.1"/>
    <property type="molecule type" value="Genomic_DNA"/>
</dbReference>
<evidence type="ECO:0000259" key="4">
    <source>
        <dbReference type="PROSITE" id="PS50048"/>
    </source>
</evidence>
<dbReference type="RefSeq" id="XP_045954221.1">
    <property type="nucleotide sequence ID" value="XM_046105068.1"/>
</dbReference>
<dbReference type="InterPro" id="IPR036864">
    <property type="entry name" value="Zn2-C6_fun-type_DNA-bd_sf"/>
</dbReference>
<keyword evidence="6" id="KW-1185">Reference proteome</keyword>
<reference evidence="5" key="1">
    <citation type="journal article" date="2021" name="Nat. Commun.">
        <title>Genetic determinants of endophytism in the Arabidopsis root mycobiome.</title>
        <authorList>
            <person name="Mesny F."/>
            <person name="Miyauchi S."/>
            <person name="Thiergart T."/>
            <person name="Pickel B."/>
            <person name="Atanasova L."/>
            <person name="Karlsson M."/>
            <person name="Huettel B."/>
            <person name="Barry K.W."/>
            <person name="Haridas S."/>
            <person name="Chen C."/>
            <person name="Bauer D."/>
            <person name="Andreopoulos W."/>
            <person name="Pangilinan J."/>
            <person name="LaButti K."/>
            <person name="Riley R."/>
            <person name="Lipzen A."/>
            <person name="Clum A."/>
            <person name="Drula E."/>
            <person name="Henrissat B."/>
            <person name="Kohler A."/>
            <person name="Grigoriev I.V."/>
            <person name="Martin F.M."/>
            <person name="Hacquard S."/>
        </authorList>
    </citation>
    <scope>NUCLEOTIDE SEQUENCE</scope>
    <source>
        <strain evidence="5">MPI-SDFR-AT-0073</strain>
    </source>
</reference>
<dbReference type="Pfam" id="PF00172">
    <property type="entry name" value="Zn_clus"/>
    <property type="match status" value="1"/>
</dbReference>
<feature type="region of interest" description="Disordered" evidence="3">
    <location>
        <begin position="1"/>
        <end position="28"/>
    </location>
</feature>
<dbReference type="CDD" id="cd00067">
    <property type="entry name" value="GAL4"/>
    <property type="match status" value="1"/>
</dbReference>
<dbReference type="PROSITE" id="PS50048">
    <property type="entry name" value="ZN2_CY6_FUNGAL_2"/>
    <property type="match status" value="1"/>
</dbReference>
<keyword evidence="1" id="KW-0479">Metal-binding</keyword>
<evidence type="ECO:0000256" key="3">
    <source>
        <dbReference type="SAM" id="MobiDB-lite"/>
    </source>
</evidence>
<dbReference type="GO" id="GO:0000981">
    <property type="term" value="F:DNA-binding transcription factor activity, RNA polymerase II-specific"/>
    <property type="evidence" value="ECO:0007669"/>
    <property type="project" value="InterPro"/>
</dbReference>
<gene>
    <name evidence="5" type="ORF">BKA67DRAFT_594654</name>
</gene>
<dbReference type="PANTHER" id="PTHR46910">
    <property type="entry name" value="TRANSCRIPTION FACTOR PDR1"/>
    <property type="match status" value="1"/>
</dbReference>
<dbReference type="GO" id="GO:0006351">
    <property type="term" value="P:DNA-templated transcription"/>
    <property type="evidence" value="ECO:0007669"/>
    <property type="project" value="InterPro"/>
</dbReference>